<organism evidence="1 2">
    <name type="scientific">Acidipila rosea</name>
    <dbReference type="NCBI Taxonomy" id="768535"/>
    <lineage>
        <taxon>Bacteria</taxon>
        <taxon>Pseudomonadati</taxon>
        <taxon>Acidobacteriota</taxon>
        <taxon>Terriglobia</taxon>
        <taxon>Terriglobales</taxon>
        <taxon>Acidobacteriaceae</taxon>
        <taxon>Acidipila</taxon>
    </lineage>
</organism>
<dbReference type="AlphaFoldDB" id="A0A4R1LCA8"/>
<evidence type="ECO:0000313" key="2">
    <source>
        <dbReference type="Proteomes" id="UP000295210"/>
    </source>
</evidence>
<reference evidence="1 2" key="1">
    <citation type="submission" date="2019-03" db="EMBL/GenBank/DDBJ databases">
        <title>Genomic Encyclopedia of Type Strains, Phase IV (KMG-IV): sequencing the most valuable type-strain genomes for metagenomic binning, comparative biology and taxonomic classification.</title>
        <authorList>
            <person name="Goeker M."/>
        </authorList>
    </citation>
    <scope>NUCLEOTIDE SEQUENCE [LARGE SCALE GENOMIC DNA]</scope>
    <source>
        <strain evidence="1 2">DSM 103428</strain>
    </source>
</reference>
<protein>
    <submittedName>
        <fullName evidence="1">Uncharacterized protein</fullName>
    </submittedName>
</protein>
<sequence length="43" mass="4724">MKAVKLEEVVRQKSPELKQVVEQIARGRDARSHPGFGAAGPRP</sequence>
<name>A0A4R1LCA8_9BACT</name>
<keyword evidence="2" id="KW-1185">Reference proteome</keyword>
<proteinExistence type="predicted"/>
<evidence type="ECO:0000313" key="1">
    <source>
        <dbReference type="EMBL" id="TCK75080.1"/>
    </source>
</evidence>
<comment type="caution">
    <text evidence="1">The sequence shown here is derived from an EMBL/GenBank/DDBJ whole genome shotgun (WGS) entry which is preliminary data.</text>
</comment>
<accession>A0A4R1LCA8</accession>
<gene>
    <name evidence="1" type="ORF">C7378_0060</name>
</gene>
<dbReference type="Proteomes" id="UP000295210">
    <property type="component" value="Unassembled WGS sequence"/>
</dbReference>
<dbReference type="EMBL" id="SMGK01000001">
    <property type="protein sequence ID" value="TCK75080.1"/>
    <property type="molecule type" value="Genomic_DNA"/>
</dbReference>